<dbReference type="EMBL" id="MU795328">
    <property type="protein sequence ID" value="KAJ3807227.1"/>
    <property type="molecule type" value="Genomic_DNA"/>
</dbReference>
<dbReference type="Proteomes" id="UP001163835">
    <property type="component" value="Unassembled WGS sequence"/>
</dbReference>
<comment type="caution">
    <text evidence="1">The sequence shown here is derived from an EMBL/GenBank/DDBJ whole genome shotgun (WGS) entry which is preliminary data.</text>
</comment>
<proteinExistence type="predicted"/>
<reference evidence="1" key="1">
    <citation type="submission" date="2022-09" db="EMBL/GenBank/DDBJ databases">
        <title>A Global Phylogenomic Analysis of the Shiitake Genus Lentinula.</title>
        <authorList>
            <consortium name="DOE Joint Genome Institute"/>
            <person name="Sierra-Patev S."/>
            <person name="Min B."/>
            <person name="Naranjo-Ortiz M."/>
            <person name="Looney B."/>
            <person name="Konkel Z."/>
            <person name="Slot J.C."/>
            <person name="Sakamoto Y."/>
            <person name="Steenwyk J.L."/>
            <person name="Rokas A."/>
            <person name="Carro J."/>
            <person name="Camarero S."/>
            <person name="Ferreira P."/>
            <person name="Molpeceres G."/>
            <person name="Ruiz-Duenas F.J."/>
            <person name="Serrano A."/>
            <person name="Henrissat B."/>
            <person name="Drula E."/>
            <person name="Hughes K.W."/>
            <person name="Mata J.L."/>
            <person name="Ishikawa N.K."/>
            <person name="Vargas-Isla R."/>
            <person name="Ushijima S."/>
            <person name="Smith C.A."/>
            <person name="Ahrendt S."/>
            <person name="Andreopoulos W."/>
            <person name="He G."/>
            <person name="Labutti K."/>
            <person name="Lipzen A."/>
            <person name="Ng V."/>
            <person name="Riley R."/>
            <person name="Sandor L."/>
            <person name="Barry K."/>
            <person name="Martinez A.T."/>
            <person name="Xiao Y."/>
            <person name="Gibbons J.G."/>
            <person name="Terashima K."/>
            <person name="Grigoriev I.V."/>
            <person name="Hibbett D.S."/>
        </authorList>
    </citation>
    <scope>NUCLEOTIDE SEQUENCE</scope>
    <source>
        <strain evidence="1">TMI1499</strain>
    </source>
</reference>
<protein>
    <submittedName>
        <fullName evidence="1">Uncharacterized protein</fullName>
    </submittedName>
</protein>
<evidence type="ECO:0000313" key="2">
    <source>
        <dbReference type="Proteomes" id="UP001163835"/>
    </source>
</evidence>
<keyword evidence="2" id="KW-1185">Reference proteome</keyword>
<gene>
    <name evidence="1" type="ORF">F5876DRAFT_68286</name>
</gene>
<accession>A0ACC1TR81</accession>
<name>A0ACC1TR81_9AGAR</name>
<sequence>MGLNQSRIFNYNHIERDSVPESQMNSIDYHHRAVGPSRTPRISTPFVVLYYIHTYHFVERSEKQGEGSRSDKRKTREAGPGAAHSDKDLTKGLGYSSDGKIDKPTGGVGGPGRGGYNLLRGALKWPEKRFNEVKKFIDETVEAKLDCLQPLGKQQYLQVEEVRTLRKVMPVLWRSSAFSMNTVAIGWSTTSSGVV</sequence>
<evidence type="ECO:0000313" key="1">
    <source>
        <dbReference type="EMBL" id="KAJ3807227.1"/>
    </source>
</evidence>
<organism evidence="1 2">
    <name type="scientific">Lentinula aff. lateritia</name>
    <dbReference type="NCBI Taxonomy" id="2804960"/>
    <lineage>
        <taxon>Eukaryota</taxon>
        <taxon>Fungi</taxon>
        <taxon>Dikarya</taxon>
        <taxon>Basidiomycota</taxon>
        <taxon>Agaricomycotina</taxon>
        <taxon>Agaricomycetes</taxon>
        <taxon>Agaricomycetidae</taxon>
        <taxon>Agaricales</taxon>
        <taxon>Marasmiineae</taxon>
        <taxon>Omphalotaceae</taxon>
        <taxon>Lentinula</taxon>
    </lineage>
</organism>